<feature type="binding site" evidence="7">
    <location>
        <position position="68"/>
    </location>
    <ligand>
        <name>Ni(2+)</name>
        <dbReference type="ChEBI" id="CHEBI:49786"/>
    </ligand>
</feature>
<keyword evidence="2 7" id="KW-0533">Nickel</keyword>
<accession>A0A2Z6AX83</accession>
<dbReference type="RefSeq" id="WP_232034881.1">
    <property type="nucleotide sequence ID" value="NZ_AP017378.1"/>
</dbReference>
<dbReference type="NCBIfam" id="TIGR00072">
    <property type="entry name" value="hydrog_prot"/>
    <property type="match status" value="1"/>
</dbReference>
<dbReference type="EMBL" id="AP017378">
    <property type="protein sequence ID" value="BBD07815.1"/>
    <property type="molecule type" value="Genomic_DNA"/>
</dbReference>
<evidence type="ECO:0000256" key="5">
    <source>
        <dbReference type="ARBA" id="ARBA00022750"/>
    </source>
</evidence>
<dbReference type="Gene3D" id="3.40.50.1450">
    <property type="entry name" value="HybD-like"/>
    <property type="match status" value="1"/>
</dbReference>
<evidence type="ECO:0000256" key="4">
    <source>
        <dbReference type="ARBA" id="ARBA00022723"/>
    </source>
</evidence>
<dbReference type="SUPFAM" id="SSF53163">
    <property type="entry name" value="HybD-like"/>
    <property type="match status" value="1"/>
</dbReference>
<dbReference type="GO" id="GO:0008047">
    <property type="term" value="F:enzyme activator activity"/>
    <property type="evidence" value="ECO:0007669"/>
    <property type="project" value="InterPro"/>
</dbReference>
<evidence type="ECO:0000256" key="1">
    <source>
        <dbReference type="ARBA" id="ARBA00006814"/>
    </source>
</evidence>
<feature type="binding site" evidence="7">
    <location>
        <position position="98"/>
    </location>
    <ligand>
        <name>Ni(2+)</name>
        <dbReference type="ChEBI" id="CHEBI:49786"/>
    </ligand>
</feature>
<feature type="binding site" evidence="7">
    <location>
        <position position="22"/>
    </location>
    <ligand>
        <name>Ni(2+)</name>
        <dbReference type="ChEBI" id="CHEBI:49786"/>
    </ligand>
</feature>
<dbReference type="AlphaFoldDB" id="A0A2Z6AX83"/>
<keyword evidence="3 8" id="KW-0645">Protease</keyword>
<dbReference type="PANTHER" id="PTHR30302:SF1">
    <property type="entry name" value="HYDROGENASE 2 MATURATION PROTEASE"/>
    <property type="match status" value="1"/>
</dbReference>
<gene>
    <name evidence="8" type="ORF">DFE_1089</name>
</gene>
<dbReference type="CDD" id="cd06062">
    <property type="entry name" value="H2MP_MemB-H2up"/>
    <property type="match status" value="1"/>
</dbReference>
<proteinExistence type="inferred from homology"/>
<keyword evidence="9" id="KW-1185">Reference proteome</keyword>
<evidence type="ECO:0000256" key="7">
    <source>
        <dbReference type="PIRSR" id="PIRSR604419-1"/>
    </source>
</evidence>
<organism evidence="8 9">
    <name type="scientific">Desulfovibrio ferrophilus</name>
    <dbReference type="NCBI Taxonomy" id="241368"/>
    <lineage>
        <taxon>Bacteria</taxon>
        <taxon>Pseudomonadati</taxon>
        <taxon>Thermodesulfobacteriota</taxon>
        <taxon>Desulfovibrionia</taxon>
        <taxon>Desulfovibrionales</taxon>
        <taxon>Desulfovibrionaceae</taxon>
        <taxon>Desulfovibrio</taxon>
    </lineage>
</organism>
<dbReference type="InterPro" id="IPR023430">
    <property type="entry name" value="Pept_HybD-like_dom_sf"/>
</dbReference>
<keyword evidence="4 7" id="KW-0479">Metal-binding</keyword>
<dbReference type="KEGG" id="dfl:DFE_1089"/>
<dbReference type="PRINTS" id="PR00446">
    <property type="entry name" value="HYDRGNUPTAKE"/>
</dbReference>
<evidence type="ECO:0000256" key="6">
    <source>
        <dbReference type="ARBA" id="ARBA00022801"/>
    </source>
</evidence>
<protein>
    <submittedName>
        <fullName evidence="8">Hydrogenase maturation protease</fullName>
    </submittedName>
</protein>
<comment type="similarity">
    <text evidence="1">Belongs to the peptidase A31 family.</text>
</comment>
<dbReference type="NCBIfam" id="TIGR00140">
    <property type="entry name" value="hupD"/>
    <property type="match status" value="1"/>
</dbReference>
<keyword evidence="5" id="KW-0064">Aspartyl protease</keyword>
<sequence>MTAEAENKILVMGLGNILLRDEGIGVRVVERLLERYEFPQNIRVIDGGVRGMILMDPIIDSDHIIVIDAVLNEHPPGTVYRLDGDDVKLSLAFKNSVHDMDFLETLCCCELVSGKKPSAVIIGIEPKDYQSDPSLEISQELLDRIPEMIEKVLNEIEAVGGTYTPKAA</sequence>
<dbReference type="InterPro" id="IPR000671">
    <property type="entry name" value="Peptidase_A31"/>
</dbReference>
<evidence type="ECO:0000256" key="2">
    <source>
        <dbReference type="ARBA" id="ARBA00022596"/>
    </source>
</evidence>
<name>A0A2Z6AX83_9BACT</name>
<dbReference type="GO" id="GO:0046872">
    <property type="term" value="F:metal ion binding"/>
    <property type="evidence" value="ECO:0007669"/>
    <property type="project" value="UniProtKB-KW"/>
</dbReference>
<dbReference type="PANTHER" id="PTHR30302">
    <property type="entry name" value="HYDROGENASE 1 MATURATION PROTEASE"/>
    <property type="match status" value="1"/>
</dbReference>
<evidence type="ECO:0000313" key="9">
    <source>
        <dbReference type="Proteomes" id="UP000269883"/>
    </source>
</evidence>
<dbReference type="GO" id="GO:0004190">
    <property type="term" value="F:aspartic-type endopeptidase activity"/>
    <property type="evidence" value="ECO:0007669"/>
    <property type="project" value="UniProtKB-KW"/>
</dbReference>
<dbReference type="Proteomes" id="UP000269883">
    <property type="component" value="Chromosome"/>
</dbReference>
<dbReference type="InterPro" id="IPR004419">
    <property type="entry name" value="Pept_A31_hyd_express"/>
</dbReference>
<reference evidence="8 9" key="1">
    <citation type="journal article" date="2018" name="Sci. Adv.">
        <title>Multi-heme cytochromes provide a pathway for survival in energy-limited environments.</title>
        <authorList>
            <person name="Deng X."/>
            <person name="Dohmae N."/>
            <person name="Nealson K.H."/>
            <person name="Hashimoto K."/>
            <person name="Okamoto A."/>
        </authorList>
    </citation>
    <scope>NUCLEOTIDE SEQUENCE [LARGE SCALE GENOMIC DNA]</scope>
    <source>
        <strain evidence="8 9">IS5</strain>
    </source>
</reference>
<evidence type="ECO:0000256" key="3">
    <source>
        <dbReference type="ARBA" id="ARBA00022670"/>
    </source>
</evidence>
<dbReference type="Pfam" id="PF01750">
    <property type="entry name" value="HycI"/>
    <property type="match status" value="1"/>
</dbReference>
<keyword evidence="6" id="KW-0378">Hydrolase</keyword>
<dbReference type="GO" id="GO:0016485">
    <property type="term" value="P:protein processing"/>
    <property type="evidence" value="ECO:0007669"/>
    <property type="project" value="InterPro"/>
</dbReference>
<evidence type="ECO:0000313" key="8">
    <source>
        <dbReference type="EMBL" id="BBD07815.1"/>
    </source>
</evidence>